<evidence type="ECO:0008006" key="3">
    <source>
        <dbReference type="Google" id="ProtNLM"/>
    </source>
</evidence>
<sequence length="107" mass="11652">MLVTFKTKYYSDITMFGDVATRLLQMMGHSTIVPGAIAAADVPAALQKLSAAISALPTVDEAARTQLDADNEEEEDDAPEVSLRHRALPLIALLESAQESQSYVMWE</sequence>
<gene>
    <name evidence="1" type="ORF">TUM4630_33020</name>
</gene>
<name>A0ABQ4NSU3_9GAMM</name>
<dbReference type="EMBL" id="BPFB01000058">
    <property type="protein sequence ID" value="GIU02190.1"/>
    <property type="molecule type" value="Genomic_DNA"/>
</dbReference>
<evidence type="ECO:0000313" key="2">
    <source>
        <dbReference type="Proteomes" id="UP000761574"/>
    </source>
</evidence>
<dbReference type="Pfam" id="PF08895">
    <property type="entry name" value="DUF1840"/>
    <property type="match status" value="1"/>
</dbReference>
<organism evidence="1 2">
    <name type="scientific">Shewanella algidipiscicola</name>
    <dbReference type="NCBI Taxonomy" id="614070"/>
    <lineage>
        <taxon>Bacteria</taxon>
        <taxon>Pseudomonadati</taxon>
        <taxon>Pseudomonadota</taxon>
        <taxon>Gammaproteobacteria</taxon>
        <taxon>Alteromonadales</taxon>
        <taxon>Shewanellaceae</taxon>
        <taxon>Shewanella</taxon>
    </lineage>
</organism>
<reference evidence="1 2" key="1">
    <citation type="submission" date="2021-05" db="EMBL/GenBank/DDBJ databases">
        <title>Molecular characterization for Shewanella algae harboring chromosomal blaOXA-55-like strains isolated from clinical and environment sample.</title>
        <authorList>
            <person name="Ohama Y."/>
            <person name="Aoki K."/>
            <person name="Harada S."/>
            <person name="Moriya K."/>
            <person name="Ishii Y."/>
            <person name="Tateda K."/>
        </authorList>
    </citation>
    <scope>NUCLEOTIDE SEQUENCE [LARGE SCALE GENOMIC DNA]</scope>
    <source>
        <strain evidence="1 2">LMG 23746</strain>
    </source>
</reference>
<accession>A0ABQ4NSU3</accession>
<keyword evidence="2" id="KW-1185">Reference proteome</keyword>
<dbReference type="Proteomes" id="UP000761574">
    <property type="component" value="Unassembled WGS sequence"/>
</dbReference>
<comment type="caution">
    <text evidence="1">The sequence shown here is derived from an EMBL/GenBank/DDBJ whole genome shotgun (WGS) entry which is preliminary data.</text>
</comment>
<proteinExistence type="predicted"/>
<dbReference type="InterPro" id="IPR014991">
    <property type="entry name" value="DUF1840"/>
</dbReference>
<dbReference type="RefSeq" id="WP_110457447.1">
    <property type="nucleotide sequence ID" value="NZ_BPFB01000058.1"/>
</dbReference>
<evidence type="ECO:0000313" key="1">
    <source>
        <dbReference type="EMBL" id="GIU02190.1"/>
    </source>
</evidence>
<protein>
    <recommendedName>
        <fullName evidence="3">DUF1840 domain-containing protein</fullName>
    </recommendedName>
</protein>